<accession>A0A5N5QFY5</accession>
<proteinExistence type="predicted"/>
<keyword evidence="3" id="KW-1185">Reference proteome</keyword>
<gene>
    <name evidence="2" type="ORF">CTheo_6154</name>
</gene>
<evidence type="ECO:0000256" key="1">
    <source>
        <dbReference type="SAM" id="MobiDB-lite"/>
    </source>
</evidence>
<dbReference type="EMBL" id="SSOP01000173">
    <property type="protein sequence ID" value="KAB5590388.1"/>
    <property type="molecule type" value="Genomic_DNA"/>
</dbReference>
<protein>
    <submittedName>
        <fullName evidence="2">Uncharacterized protein</fullName>
    </submittedName>
</protein>
<organism evidence="2 3">
    <name type="scientific">Ceratobasidium theobromae</name>
    <dbReference type="NCBI Taxonomy" id="1582974"/>
    <lineage>
        <taxon>Eukaryota</taxon>
        <taxon>Fungi</taxon>
        <taxon>Dikarya</taxon>
        <taxon>Basidiomycota</taxon>
        <taxon>Agaricomycotina</taxon>
        <taxon>Agaricomycetes</taxon>
        <taxon>Cantharellales</taxon>
        <taxon>Ceratobasidiaceae</taxon>
        <taxon>Ceratobasidium</taxon>
    </lineage>
</organism>
<reference evidence="2 3" key="1">
    <citation type="journal article" date="2019" name="Fungal Biol. Biotechnol.">
        <title>Draft genome sequence of fastidious pathogen Ceratobasidium theobromae, which causes vascular-streak dieback in Theobroma cacao.</title>
        <authorList>
            <person name="Ali S.S."/>
            <person name="Asman A."/>
            <person name="Shao J."/>
            <person name="Firmansyah A.P."/>
            <person name="Susilo A.W."/>
            <person name="Rosmana A."/>
            <person name="McMahon P."/>
            <person name="Junaid M."/>
            <person name="Guest D."/>
            <person name="Kheng T.Y."/>
            <person name="Meinhardt L.W."/>
            <person name="Bailey B.A."/>
        </authorList>
    </citation>
    <scope>NUCLEOTIDE SEQUENCE [LARGE SCALE GENOMIC DNA]</scope>
    <source>
        <strain evidence="2 3">CT2</strain>
    </source>
</reference>
<comment type="caution">
    <text evidence="2">The sequence shown here is derived from an EMBL/GenBank/DDBJ whole genome shotgun (WGS) entry which is preliminary data.</text>
</comment>
<evidence type="ECO:0000313" key="3">
    <source>
        <dbReference type="Proteomes" id="UP000383932"/>
    </source>
</evidence>
<name>A0A5N5QFY5_9AGAM</name>
<dbReference type="Proteomes" id="UP000383932">
    <property type="component" value="Unassembled WGS sequence"/>
</dbReference>
<feature type="region of interest" description="Disordered" evidence="1">
    <location>
        <begin position="1"/>
        <end position="33"/>
    </location>
</feature>
<sequence length="240" mass="27389">MEARTSTSLKARPTRDGTRTSQPRTISTPFSTTHNHPTNMSVWMPGIETVPELLANYYKLPNIFDWIDTIEICQVYHRYRGLTGFHWAILFVKDDITVKDTKLLKSPKCAWLLDSCSGFRKEGLIHYMEPEELEARYNFDLRVVQRIPCAQSGSTQHTQLSLTLIISSLAECSIREELSRSVISAEDVYSLEYSTRNWCICLITNLPELHCLCGDIMELTNAMMINRAVMDIGGVYTRGV</sequence>
<feature type="compositionally biased region" description="Polar residues" evidence="1">
    <location>
        <begin position="19"/>
        <end position="33"/>
    </location>
</feature>
<evidence type="ECO:0000313" key="2">
    <source>
        <dbReference type="EMBL" id="KAB5590388.1"/>
    </source>
</evidence>
<dbReference type="AlphaFoldDB" id="A0A5N5QFY5"/>